<dbReference type="EMBL" id="JBHSNF010000002">
    <property type="protein sequence ID" value="MFC5525929.1"/>
    <property type="molecule type" value="Genomic_DNA"/>
</dbReference>
<dbReference type="RefSeq" id="WP_377319488.1">
    <property type="nucleotide sequence ID" value="NZ_JBHSNF010000002.1"/>
</dbReference>
<evidence type="ECO:0008006" key="4">
    <source>
        <dbReference type="Google" id="ProtNLM"/>
    </source>
</evidence>
<reference evidence="3" key="1">
    <citation type="journal article" date="2019" name="Int. J. Syst. Evol. Microbiol.">
        <title>The Global Catalogue of Microorganisms (GCM) 10K type strain sequencing project: providing services to taxonomists for standard genome sequencing and annotation.</title>
        <authorList>
            <consortium name="The Broad Institute Genomics Platform"/>
            <consortium name="The Broad Institute Genome Sequencing Center for Infectious Disease"/>
            <person name="Wu L."/>
            <person name="Ma J."/>
        </authorList>
    </citation>
    <scope>NUCLEOTIDE SEQUENCE [LARGE SCALE GENOMIC DNA]</scope>
    <source>
        <strain evidence="3">CGMCC 1.16619</strain>
    </source>
</reference>
<keyword evidence="3" id="KW-1185">Reference proteome</keyword>
<gene>
    <name evidence="2" type="ORF">ACFPPA_09265</name>
</gene>
<protein>
    <recommendedName>
        <fullName evidence="4">NIPSNAP family containing protein</fullName>
    </recommendedName>
</protein>
<keyword evidence="1" id="KW-0732">Signal</keyword>
<sequence>MKGISLCVVSALALVGVASVQAAEMEKANIMRVYTDSVAPPDQQAYEAGAKSFNKCLAEHGFKYAWTTWLHETGDTYQYSYVSEPVNWAAFDAMHVQSSPCMAAWQSDVNPHLKGETSAFLEIKPELSYMAKDNMDAGSPLMEVTFFKLKQGHEASEAFTAAAKKIAAAAAKSNWSSHYTFVQVMDADHGAPDFILSIYSKTWADFGKEPNQPLWKMVEGVYGKDSAAAMRKSVNGAIQEVWSHVDSRSADLTYTPAGK</sequence>
<organism evidence="2 3">
    <name type="scientific">Rhodanobacter ginsengisoli</name>
    <dbReference type="NCBI Taxonomy" id="418646"/>
    <lineage>
        <taxon>Bacteria</taxon>
        <taxon>Pseudomonadati</taxon>
        <taxon>Pseudomonadota</taxon>
        <taxon>Gammaproteobacteria</taxon>
        <taxon>Lysobacterales</taxon>
        <taxon>Rhodanobacteraceae</taxon>
        <taxon>Rhodanobacter</taxon>
    </lineage>
</organism>
<evidence type="ECO:0000256" key="1">
    <source>
        <dbReference type="SAM" id="SignalP"/>
    </source>
</evidence>
<feature type="signal peptide" evidence="1">
    <location>
        <begin position="1"/>
        <end position="22"/>
    </location>
</feature>
<accession>A0ABW0QLV5</accession>
<proteinExistence type="predicted"/>
<name>A0ABW0QLV5_9GAMM</name>
<comment type="caution">
    <text evidence="2">The sequence shown here is derived from an EMBL/GenBank/DDBJ whole genome shotgun (WGS) entry which is preliminary data.</text>
</comment>
<evidence type="ECO:0000313" key="2">
    <source>
        <dbReference type="EMBL" id="MFC5525929.1"/>
    </source>
</evidence>
<evidence type="ECO:0000313" key="3">
    <source>
        <dbReference type="Proteomes" id="UP001596114"/>
    </source>
</evidence>
<dbReference type="Proteomes" id="UP001596114">
    <property type="component" value="Unassembled WGS sequence"/>
</dbReference>
<feature type="chain" id="PRO_5046006889" description="NIPSNAP family containing protein" evidence="1">
    <location>
        <begin position="23"/>
        <end position="259"/>
    </location>
</feature>